<dbReference type="InterPro" id="IPR006652">
    <property type="entry name" value="Kelch_1"/>
</dbReference>
<name>A0ABP0EXV2_CLALP</name>
<reference evidence="3 4" key="1">
    <citation type="submission" date="2024-02" db="EMBL/GenBank/DDBJ databases">
        <authorList>
            <person name="Daric V."/>
            <person name="Darras S."/>
        </authorList>
    </citation>
    <scope>NUCLEOTIDE SEQUENCE [LARGE SCALE GENOMIC DNA]</scope>
</reference>
<dbReference type="Gene3D" id="2.120.10.80">
    <property type="entry name" value="Kelch-type beta propeller"/>
    <property type="match status" value="2"/>
</dbReference>
<dbReference type="PANTHER" id="PTHR46344">
    <property type="entry name" value="OS02G0202900 PROTEIN"/>
    <property type="match status" value="1"/>
</dbReference>
<protein>
    <recommendedName>
        <fullName evidence="5">Kelch-like protein 10</fullName>
    </recommendedName>
</protein>
<proteinExistence type="predicted"/>
<dbReference type="Pfam" id="PF01344">
    <property type="entry name" value="Kelch_1"/>
    <property type="match status" value="5"/>
</dbReference>
<dbReference type="SMART" id="SM00612">
    <property type="entry name" value="Kelch"/>
    <property type="match status" value="5"/>
</dbReference>
<accession>A0ABP0EXV2</accession>
<dbReference type="InterPro" id="IPR015915">
    <property type="entry name" value="Kelch-typ_b-propeller"/>
</dbReference>
<dbReference type="SUPFAM" id="SSF117281">
    <property type="entry name" value="Kelch motif"/>
    <property type="match status" value="1"/>
</dbReference>
<dbReference type="PANTHER" id="PTHR46344:SF27">
    <property type="entry name" value="KELCH REPEAT SUPERFAMILY PROTEIN"/>
    <property type="match status" value="1"/>
</dbReference>
<keyword evidence="2" id="KW-0677">Repeat</keyword>
<keyword evidence="1" id="KW-0880">Kelch repeat</keyword>
<dbReference type="Proteomes" id="UP001642483">
    <property type="component" value="Unassembled WGS sequence"/>
</dbReference>
<evidence type="ECO:0000313" key="3">
    <source>
        <dbReference type="EMBL" id="CAK8672308.1"/>
    </source>
</evidence>
<comment type="caution">
    <text evidence="3">The sequence shown here is derived from an EMBL/GenBank/DDBJ whole genome shotgun (WGS) entry which is preliminary data.</text>
</comment>
<organism evidence="3 4">
    <name type="scientific">Clavelina lepadiformis</name>
    <name type="common">Light-bulb sea squirt</name>
    <name type="synonym">Ascidia lepadiformis</name>
    <dbReference type="NCBI Taxonomy" id="159417"/>
    <lineage>
        <taxon>Eukaryota</taxon>
        <taxon>Metazoa</taxon>
        <taxon>Chordata</taxon>
        <taxon>Tunicata</taxon>
        <taxon>Ascidiacea</taxon>
        <taxon>Aplousobranchia</taxon>
        <taxon>Clavelinidae</taxon>
        <taxon>Clavelina</taxon>
    </lineage>
</organism>
<dbReference type="EMBL" id="CAWYQH010000001">
    <property type="protein sequence ID" value="CAK8672308.1"/>
    <property type="molecule type" value="Genomic_DNA"/>
</dbReference>
<evidence type="ECO:0000313" key="4">
    <source>
        <dbReference type="Proteomes" id="UP001642483"/>
    </source>
</evidence>
<keyword evidence="4" id="KW-1185">Reference proteome</keyword>
<evidence type="ECO:0000256" key="1">
    <source>
        <dbReference type="ARBA" id="ARBA00022441"/>
    </source>
</evidence>
<sequence>MKVVCDLHAHAGIESLPTEENLYNLLLRPRLPIEVLLAIGGWSGGSPTNAIEAYDPKAENWLNVSTLSDNNFVGQSRNLSDIPRAYHGVAYVSGFVYVIGGFDGVHYFNTVRKFDVSTFEWTQELSMMHNRCYISVAVLDKKIYALGGMNGESRCGFNGQECLFTAEFYEPDASVWTRITPMRSRRSGVSIISYHGLIYAVGGFDGVNRLRHAEAYNPLSNTWRNISSMGTPRSNFGIEVIDDRLLVVGGYNGQRTSSAVEAYEETTNEWCLIKDMDICRSALSCCIIRGLPHEIIKKYCLPRDISSHCCVDEENFMNHELESSESDRSDGLFADEEMQQIDNNEVPEEIIVVDDQMGSMEDL</sequence>
<evidence type="ECO:0008006" key="5">
    <source>
        <dbReference type="Google" id="ProtNLM"/>
    </source>
</evidence>
<gene>
    <name evidence="3" type="ORF">CVLEPA_LOCUS1270</name>
</gene>
<evidence type="ECO:0000256" key="2">
    <source>
        <dbReference type="ARBA" id="ARBA00022737"/>
    </source>
</evidence>